<dbReference type="PANTHER" id="PTHR33337">
    <property type="entry name" value="GFA DOMAIN-CONTAINING PROTEIN"/>
    <property type="match status" value="1"/>
</dbReference>
<organism evidence="6 7">
    <name type="scientific">Fusarium oxysporum f. sp. radicis-cucumerinum</name>
    <dbReference type="NCBI Taxonomy" id="327505"/>
    <lineage>
        <taxon>Eukaryota</taxon>
        <taxon>Fungi</taxon>
        <taxon>Dikarya</taxon>
        <taxon>Ascomycota</taxon>
        <taxon>Pezizomycotina</taxon>
        <taxon>Sordariomycetes</taxon>
        <taxon>Hypocreomycetidae</taxon>
        <taxon>Hypocreales</taxon>
        <taxon>Nectriaceae</taxon>
        <taxon>Fusarium</taxon>
        <taxon>Fusarium oxysporum species complex</taxon>
    </lineage>
</organism>
<dbReference type="InterPro" id="IPR011057">
    <property type="entry name" value="Mss4-like_sf"/>
</dbReference>
<feature type="domain" description="CENP-V/GFA" evidence="5">
    <location>
        <begin position="12"/>
        <end position="138"/>
    </location>
</feature>
<dbReference type="GO" id="GO:0016846">
    <property type="term" value="F:carbon-sulfur lyase activity"/>
    <property type="evidence" value="ECO:0007669"/>
    <property type="project" value="InterPro"/>
</dbReference>
<accession>A0A2H3GLT7</accession>
<dbReference type="GO" id="GO:0046872">
    <property type="term" value="F:metal ion binding"/>
    <property type="evidence" value="ECO:0007669"/>
    <property type="project" value="UniProtKB-KW"/>
</dbReference>
<dbReference type="EMBL" id="MABQ02000007">
    <property type="protein sequence ID" value="PCD31056.1"/>
    <property type="molecule type" value="Genomic_DNA"/>
</dbReference>
<reference evidence="6 7" key="2">
    <citation type="journal article" date="2017" name="Sci. Rep.">
        <title>A mobile pathogenicity chromosome in Fusarium oxysporum for infection of multiple cucurbit species.</title>
        <authorList>
            <person name="van Dam P."/>
            <person name="Fokkens L."/>
            <person name="Ayukawa Y."/>
            <person name="van der Gragt M."/>
            <person name="Ter Horst A."/>
            <person name="Brankovics B."/>
            <person name="Houterman P.M."/>
            <person name="Arie T."/>
            <person name="Rep M."/>
        </authorList>
    </citation>
    <scope>NUCLEOTIDE SEQUENCE [LARGE SCALE GENOMIC DNA]</scope>
    <source>
        <strain evidence="6 7">Forc016</strain>
    </source>
</reference>
<gene>
    <name evidence="6" type="ORF">AU210_010721</name>
</gene>
<dbReference type="PANTHER" id="PTHR33337:SF40">
    <property type="entry name" value="CENP-V_GFA DOMAIN-CONTAINING PROTEIN-RELATED"/>
    <property type="match status" value="1"/>
</dbReference>
<protein>
    <recommendedName>
        <fullName evidence="5">CENP-V/GFA domain-containing protein</fullName>
    </recommendedName>
</protein>
<keyword evidence="3" id="KW-0862">Zinc</keyword>
<dbReference type="Pfam" id="PF04828">
    <property type="entry name" value="GFA"/>
    <property type="match status" value="1"/>
</dbReference>
<proteinExistence type="inferred from homology"/>
<evidence type="ECO:0000313" key="6">
    <source>
        <dbReference type="EMBL" id="PCD31056.1"/>
    </source>
</evidence>
<dbReference type="PROSITE" id="PS51891">
    <property type="entry name" value="CENP_V_GFA"/>
    <property type="match status" value="1"/>
</dbReference>
<keyword evidence="2" id="KW-0479">Metal-binding</keyword>
<evidence type="ECO:0000256" key="1">
    <source>
        <dbReference type="ARBA" id="ARBA00005495"/>
    </source>
</evidence>
<dbReference type="Proteomes" id="UP000219602">
    <property type="component" value="Chromosome 9"/>
</dbReference>
<evidence type="ECO:0000256" key="2">
    <source>
        <dbReference type="ARBA" id="ARBA00022723"/>
    </source>
</evidence>
<dbReference type="Gene3D" id="3.90.1590.10">
    <property type="entry name" value="glutathione-dependent formaldehyde- activating enzyme (gfa)"/>
    <property type="match status" value="1"/>
</dbReference>
<evidence type="ECO:0000256" key="4">
    <source>
        <dbReference type="ARBA" id="ARBA00023239"/>
    </source>
</evidence>
<dbReference type="SUPFAM" id="SSF51316">
    <property type="entry name" value="Mss4-like"/>
    <property type="match status" value="1"/>
</dbReference>
<sequence length="244" mass="27136">MNDNNQDTPSAITGGCLCSAIRYTVNFNEEYPWPPTSSACQCTMCRKWTSSLIAQFLVISPKQISPALGTFASFKEYMSSPGRFRGFCGDCGTSLTWRSADYTPIFDLYLGTLDEKYLVGDGVVAKTLATPNGTQYWMQNSIHGVTDVLKGGRSTVKKDLTGYGTKIIYELFQFSERQRSQSLCLTKLKRNVRTQSLQGLLHDFLKDVRHDDDSSPQLSKCEKSPQRLDSLLFASLAEGPTGPF</sequence>
<comment type="similarity">
    <text evidence="1">Belongs to the Gfa family.</text>
</comment>
<name>A0A2H3GLT7_FUSOX</name>
<keyword evidence="4" id="KW-0456">Lyase</keyword>
<dbReference type="AlphaFoldDB" id="A0A2H3GLT7"/>
<dbReference type="STRING" id="327505.A0A2H3GLT7"/>
<dbReference type="InterPro" id="IPR006913">
    <property type="entry name" value="CENP-V/GFA"/>
</dbReference>
<evidence type="ECO:0000259" key="5">
    <source>
        <dbReference type="PROSITE" id="PS51891"/>
    </source>
</evidence>
<evidence type="ECO:0000313" key="7">
    <source>
        <dbReference type="Proteomes" id="UP000219602"/>
    </source>
</evidence>
<reference evidence="6 7" key="1">
    <citation type="journal article" date="2016" name="Environ. Microbiol.">
        <title>Effector profiles distinguish formae speciales of Fusarium oxysporum.</title>
        <authorList>
            <person name="van Dam P."/>
            <person name="Fokkens L."/>
            <person name="Schmidt S.M."/>
            <person name="Linmans J.H."/>
            <person name="Kistler H.C."/>
            <person name="Ma L.J."/>
            <person name="Rep M."/>
        </authorList>
    </citation>
    <scope>NUCLEOTIDE SEQUENCE [LARGE SCALE GENOMIC DNA]</scope>
    <source>
        <strain evidence="6 7">Forc016</strain>
    </source>
</reference>
<evidence type="ECO:0000256" key="3">
    <source>
        <dbReference type="ARBA" id="ARBA00022833"/>
    </source>
</evidence>
<comment type="caution">
    <text evidence="6">The sequence shown here is derived from an EMBL/GenBank/DDBJ whole genome shotgun (WGS) entry which is preliminary data.</text>
</comment>